<evidence type="ECO:0000313" key="3">
    <source>
        <dbReference type="Proteomes" id="UP000620124"/>
    </source>
</evidence>
<feature type="chain" id="PRO_5034707651" description="Secreted protein" evidence="1">
    <location>
        <begin position="23"/>
        <end position="221"/>
    </location>
</feature>
<proteinExistence type="predicted"/>
<evidence type="ECO:0008006" key="4">
    <source>
        <dbReference type="Google" id="ProtNLM"/>
    </source>
</evidence>
<dbReference type="AlphaFoldDB" id="A0A8H6YBG8"/>
<keyword evidence="1" id="KW-0732">Signal</keyword>
<organism evidence="2 3">
    <name type="scientific">Mycena venus</name>
    <dbReference type="NCBI Taxonomy" id="2733690"/>
    <lineage>
        <taxon>Eukaryota</taxon>
        <taxon>Fungi</taxon>
        <taxon>Dikarya</taxon>
        <taxon>Basidiomycota</taxon>
        <taxon>Agaricomycotina</taxon>
        <taxon>Agaricomycetes</taxon>
        <taxon>Agaricomycetidae</taxon>
        <taxon>Agaricales</taxon>
        <taxon>Marasmiineae</taxon>
        <taxon>Mycenaceae</taxon>
        <taxon>Mycena</taxon>
    </lineage>
</organism>
<keyword evidence="3" id="KW-1185">Reference proteome</keyword>
<evidence type="ECO:0000313" key="2">
    <source>
        <dbReference type="EMBL" id="KAF7355904.1"/>
    </source>
</evidence>
<gene>
    <name evidence="2" type="ORF">MVEN_00919300</name>
</gene>
<evidence type="ECO:0000256" key="1">
    <source>
        <dbReference type="SAM" id="SignalP"/>
    </source>
</evidence>
<dbReference type="EMBL" id="JACAZI010000007">
    <property type="protein sequence ID" value="KAF7355904.1"/>
    <property type="molecule type" value="Genomic_DNA"/>
</dbReference>
<accession>A0A8H6YBG8</accession>
<name>A0A8H6YBG8_9AGAR</name>
<dbReference type="Proteomes" id="UP000620124">
    <property type="component" value="Unassembled WGS sequence"/>
</dbReference>
<protein>
    <recommendedName>
        <fullName evidence="4">Secreted protein</fullName>
    </recommendedName>
</protein>
<sequence>MLCHTPRRTPLFLLAPYFTTSASLLTATYRHAAVPSLVDAVTGPCAAPTPNVSSRDAAKYGAHPRSFSPLYTSRFWRLPVHIAIAPALAHEEPRPMVEAPLPTKQAHHTNQRAPLLTRTGIRRSTRASSAESRGDVSYAVVGPRNGRRESRVETASVGCRVVRHERSRRGDAHIERMHFMLIRYTRRLPRESADARTRWGGRIRTLHLREPSLGVVTHLRM</sequence>
<feature type="signal peptide" evidence="1">
    <location>
        <begin position="1"/>
        <end position="22"/>
    </location>
</feature>
<reference evidence="2" key="1">
    <citation type="submission" date="2020-05" db="EMBL/GenBank/DDBJ databases">
        <title>Mycena genomes resolve the evolution of fungal bioluminescence.</title>
        <authorList>
            <person name="Tsai I.J."/>
        </authorList>
    </citation>
    <scope>NUCLEOTIDE SEQUENCE</scope>
    <source>
        <strain evidence="2">CCC161011</strain>
    </source>
</reference>
<comment type="caution">
    <text evidence="2">The sequence shown here is derived from an EMBL/GenBank/DDBJ whole genome shotgun (WGS) entry which is preliminary data.</text>
</comment>